<feature type="domain" description="Response regulatory" evidence="5">
    <location>
        <begin position="2"/>
        <end position="115"/>
    </location>
</feature>
<proteinExistence type="predicted"/>
<dbReference type="GO" id="GO:0032993">
    <property type="term" value="C:protein-DNA complex"/>
    <property type="evidence" value="ECO:0007669"/>
    <property type="project" value="TreeGrafter"/>
</dbReference>
<dbReference type="AlphaFoldDB" id="A0A1X7D2W7"/>
<dbReference type="GO" id="GO:0000976">
    <property type="term" value="F:transcription cis-regulatory region binding"/>
    <property type="evidence" value="ECO:0007669"/>
    <property type="project" value="TreeGrafter"/>
</dbReference>
<dbReference type="GO" id="GO:0000156">
    <property type="term" value="F:phosphorelay response regulator activity"/>
    <property type="evidence" value="ECO:0007669"/>
    <property type="project" value="TreeGrafter"/>
</dbReference>
<evidence type="ECO:0000256" key="4">
    <source>
        <dbReference type="PROSITE-ProRule" id="PRU00169"/>
    </source>
</evidence>
<organism evidence="6 7">
    <name type="scientific">Desulfovibrio gilichinskyi</name>
    <dbReference type="NCBI Taxonomy" id="1519643"/>
    <lineage>
        <taxon>Bacteria</taxon>
        <taxon>Pseudomonadati</taxon>
        <taxon>Thermodesulfobacteriota</taxon>
        <taxon>Desulfovibrionia</taxon>
        <taxon>Desulfovibrionales</taxon>
        <taxon>Desulfovibrionaceae</taxon>
        <taxon>Desulfovibrio</taxon>
    </lineage>
</organism>
<dbReference type="Proteomes" id="UP000192906">
    <property type="component" value="Unassembled WGS sequence"/>
</dbReference>
<dbReference type="GO" id="GO:0005829">
    <property type="term" value="C:cytosol"/>
    <property type="evidence" value="ECO:0007669"/>
    <property type="project" value="TreeGrafter"/>
</dbReference>
<evidence type="ECO:0000256" key="1">
    <source>
        <dbReference type="ARBA" id="ARBA00022553"/>
    </source>
</evidence>
<dbReference type="InterPro" id="IPR011006">
    <property type="entry name" value="CheY-like_superfamily"/>
</dbReference>
<keyword evidence="1 4" id="KW-0597">Phosphoprotein</keyword>
<keyword evidence="7" id="KW-1185">Reference proteome</keyword>
<dbReference type="InterPro" id="IPR001789">
    <property type="entry name" value="Sig_transdc_resp-reg_receiver"/>
</dbReference>
<feature type="modified residue" description="4-aspartylphosphate" evidence="4">
    <location>
        <position position="51"/>
    </location>
</feature>
<dbReference type="EMBL" id="FWZU01000002">
    <property type="protein sequence ID" value="SMF07226.1"/>
    <property type="molecule type" value="Genomic_DNA"/>
</dbReference>
<dbReference type="Pfam" id="PF00072">
    <property type="entry name" value="Response_reg"/>
    <property type="match status" value="1"/>
</dbReference>
<dbReference type="SMART" id="SM00448">
    <property type="entry name" value="REC"/>
    <property type="match status" value="1"/>
</dbReference>
<keyword evidence="3" id="KW-0238">DNA-binding</keyword>
<evidence type="ECO:0000313" key="6">
    <source>
        <dbReference type="EMBL" id="SMF07226.1"/>
    </source>
</evidence>
<dbReference type="RefSeq" id="WP_085100714.1">
    <property type="nucleotide sequence ID" value="NZ_FWZU01000002.1"/>
</dbReference>
<sequence>MKILLVDDELELVSALSERLSFRGFDAEWVTSGEEAIAKVNTSKYDLAILDVKMPRISGLELRKELEKICPSLKFIFLSGHGSEDDYYEGSSGADCYLIKPVKIENLVERINIALGL</sequence>
<dbReference type="STRING" id="1519643.SAMN06295933_1546"/>
<accession>A0A1X7D2W7</accession>
<dbReference type="InterPro" id="IPR039420">
    <property type="entry name" value="WalR-like"/>
</dbReference>
<evidence type="ECO:0000256" key="3">
    <source>
        <dbReference type="ARBA" id="ARBA00023125"/>
    </source>
</evidence>
<name>A0A1X7D2W7_9BACT</name>
<reference evidence="7" key="1">
    <citation type="submission" date="2017-04" db="EMBL/GenBank/DDBJ databases">
        <authorList>
            <person name="Varghese N."/>
            <person name="Submissions S."/>
        </authorList>
    </citation>
    <scope>NUCLEOTIDE SEQUENCE [LARGE SCALE GENOMIC DNA]</scope>
    <source>
        <strain evidence="7">K3S</strain>
    </source>
</reference>
<dbReference type="PANTHER" id="PTHR48111:SF40">
    <property type="entry name" value="PHOSPHATE REGULON TRANSCRIPTIONAL REGULATORY PROTEIN PHOB"/>
    <property type="match status" value="1"/>
</dbReference>
<dbReference type="GO" id="GO:0006355">
    <property type="term" value="P:regulation of DNA-templated transcription"/>
    <property type="evidence" value="ECO:0007669"/>
    <property type="project" value="TreeGrafter"/>
</dbReference>
<dbReference type="SUPFAM" id="SSF52172">
    <property type="entry name" value="CheY-like"/>
    <property type="match status" value="1"/>
</dbReference>
<evidence type="ECO:0000313" key="7">
    <source>
        <dbReference type="Proteomes" id="UP000192906"/>
    </source>
</evidence>
<dbReference type="CDD" id="cd17574">
    <property type="entry name" value="REC_OmpR"/>
    <property type="match status" value="1"/>
</dbReference>
<dbReference type="PROSITE" id="PS50110">
    <property type="entry name" value="RESPONSE_REGULATORY"/>
    <property type="match status" value="1"/>
</dbReference>
<dbReference type="Gene3D" id="3.40.50.2300">
    <property type="match status" value="1"/>
</dbReference>
<keyword evidence="2" id="KW-0902">Two-component regulatory system</keyword>
<dbReference type="OrthoDB" id="9800029at2"/>
<evidence type="ECO:0000259" key="5">
    <source>
        <dbReference type="PROSITE" id="PS50110"/>
    </source>
</evidence>
<protein>
    <submittedName>
        <fullName evidence="6">Response regulator receiver domain-containing protein</fullName>
    </submittedName>
</protein>
<evidence type="ECO:0000256" key="2">
    <source>
        <dbReference type="ARBA" id="ARBA00023012"/>
    </source>
</evidence>
<dbReference type="PANTHER" id="PTHR48111">
    <property type="entry name" value="REGULATOR OF RPOS"/>
    <property type="match status" value="1"/>
</dbReference>
<gene>
    <name evidence="6" type="ORF">SAMN06295933_1546</name>
</gene>